<evidence type="ECO:0000313" key="8">
    <source>
        <dbReference type="Proteomes" id="UP000013307"/>
    </source>
</evidence>
<dbReference type="OrthoDB" id="10360at2157"/>
<dbReference type="Proteomes" id="UP000013307">
    <property type="component" value="Chromosome"/>
</dbReference>
<dbReference type="Pfam" id="PF01918">
    <property type="entry name" value="Alba"/>
    <property type="match status" value="1"/>
</dbReference>
<evidence type="ECO:0000256" key="2">
    <source>
        <dbReference type="ARBA" id="ARBA00022454"/>
    </source>
</evidence>
<evidence type="ECO:0000313" key="7">
    <source>
        <dbReference type="EMBL" id="AGK60909.1"/>
    </source>
</evidence>
<dbReference type="InterPro" id="IPR002775">
    <property type="entry name" value="DNA/RNA-bd_Alba-like"/>
</dbReference>
<comment type="subcellular location">
    <subcellularLocation>
        <location evidence="5">Cytoplasm</location>
    </subcellularLocation>
    <subcellularLocation>
        <location evidence="5">Chromosome</location>
    </subcellularLocation>
</comment>
<dbReference type="eggNOG" id="arCOG01753">
    <property type="taxonomic scope" value="Archaea"/>
</dbReference>
<keyword evidence="8" id="KW-1185">Reference proteome</keyword>
<evidence type="ECO:0000256" key="3">
    <source>
        <dbReference type="ARBA" id="ARBA00022490"/>
    </source>
</evidence>
<dbReference type="Gene3D" id="3.30.110.20">
    <property type="entry name" value="Alba-like domain"/>
    <property type="match status" value="1"/>
</dbReference>
<proteinExistence type="inferred from homology"/>
<dbReference type="NCBIfam" id="TIGR00285">
    <property type="entry name" value="DNA-binding protein Alba"/>
    <property type="match status" value="1"/>
</dbReference>
<dbReference type="GO" id="GO:0030261">
    <property type="term" value="P:chromosome condensation"/>
    <property type="evidence" value="ECO:0007669"/>
    <property type="project" value="UniProtKB-KW"/>
</dbReference>
<accession>N0BBD1</accession>
<comment type="caution">
    <text evidence="5">Lacks conserved residue(s) required for the propagation of feature annotation.</text>
</comment>
<keyword evidence="4 5" id="KW-0238">DNA-binding</keyword>
<dbReference type="InterPro" id="IPR013795">
    <property type="entry name" value="DNA/RNA-bd_Alba"/>
</dbReference>
<evidence type="ECO:0000256" key="5">
    <source>
        <dbReference type="HAMAP-Rule" id="MF_01122"/>
    </source>
</evidence>
<keyword evidence="3 5" id="KW-0963">Cytoplasm</keyword>
<dbReference type="PIRSF" id="PIRSF028732">
    <property type="entry name" value="Alba"/>
    <property type="match status" value="1"/>
</dbReference>
<dbReference type="RefSeq" id="WP_015590507.1">
    <property type="nucleotide sequence ID" value="NC_021169.1"/>
</dbReference>
<evidence type="ECO:0000259" key="6">
    <source>
        <dbReference type="Pfam" id="PF01918"/>
    </source>
</evidence>
<protein>
    <recommendedName>
        <fullName evidence="5">DNA/RNA-binding protein Alba</fullName>
    </recommendedName>
</protein>
<dbReference type="GO" id="GO:0003690">
    <property type="term" value="F:double-stranded DNA binding"/>
    <property type="evidence" value="ECO:0007669"/>
    <property type="project" value="UniProtKB-UniRule"/>
</dbReference>
<dbReference type="GO" id="GO:0003723">
    <property type="term" value="F:RNA binding"/>
    <property type="evidence" value="ECO:0007669"/>
    <property type="project" value="InterPro"/>
</dbReference>
<evidence type="ECO:0000256" key="1">
    <source>
        <dbReference type="ARBA" id="ARBA00008018"/>
    </source>
</evidence>
<dbReference type="EMBL" id="CP005290">
    <property type="protein sequence ID" value="AGK60909.1"/>
    <property type="molecule type" value="Genomic_DNA"/>
</dbReference>
<dbReference type="GeneID" id="15392544"/>
<feature type="domain" description="DNA/RNA-binding protein Alba-like" evidence="6">
    <location>
        <begin position="4"/>
        <end position="67"/>
    </location>
</feature>
<sequence>MAENAVFVGNKPVMNYVLAVLTQFNSGVEEVSVKARGRAISRAVDVAEIVRKRFLPDVDVKDIKISTEKVESEQGEANVSAIEITLAKK</sequence>
<dbReference type="HAMAP" id="MF_01122">
    <property type="entry name" value="AlbA"/>
    <property type="match status" value="1"/>
</dbReference>
<dbReference type="GO" id="GO:0005694">
    <property type="term" value="C:chromosome"/>
    <property type="evidence" value="ECO:0007669"/>
    <property type="project" value="UniProtKB-SubCell"/>
</dbReference>
<gene>
    <name evidence="5" type="primary">albA</name>
    <name evidence="7" type="ORF">Asulf_00903</name>
</gene>
<comment type="similarity">
    <text evidence="1 5">Belongs to the histone-like Alba family.</text>
</comment>
<dbReference type="NCBIfam" id="NF003088">
    <property type="entry name" value="PRK04015.1"/>
    <property type="match status" value="1"/>
</dbReference>
<dbReference type="HOGENOM" id="CLU_110989_1_0_2"/>
<comment type="function">
    <text evidence="5">Binds double-stranded DNA tightly but without sequence specificity. Involved in DNA compaction.</text>
</comment>
<dbReference type="SUPFAM" id="SSF82704">
    <property type="entry name" value="AlbA-like"/>
    <property type="match status" value="1"/>
</dbReference>
<keyword evidence="2 5" id="KW-0158">Chromosome</keyword>
<organism evidence="7 8">
    <name type="scientific">Archaeoglobus sulfaticallidus PM70-1</name>
    <dbReference type="NCBI Taxonomy" id="387631"/>
    <lineage>
        <taxon>Archaea</taxon>
        <taxon>Methanobacteriati</taxon>
        <taxon>Methanobacteriota</taxon>
        <taxon>Archaeoglobi</taxon>
        <taxon>Archaeoglobales</taxon>
        <taxon>Archaeoglobaceae</taxon>
        <taxon>Archaeoglobus</taxon>
    </lineage>
</organism>
<dbReference type="KEGG" id="ast:Asulf_00903"/>
<dbReference type="InterPro" id="IPR036882">
    <property type="entry name" value="Alba-like_dom_sf"/>
</dbReference>
<evidence type="ECO:0000256" key="4">
    <source>
        <dbReference type="ARBA" id="ARBA00023125"/>
    </source>
</evidence>
<name>N0BBD1_9EURY</name>
<reference evidence="7 8" key="1">
    <citation type="journal article" date="2013" name="Genome Announc.">
        <title>Complete Genome Sequence of the Thermophilic and Facultatively Chemolithoautotrophic Sulfate Reducer Archaeoglobus sulfaticallidus Strain PM70-1T.</title>
        <authorList>
            <person name="Stokke R."/>
            <person name="Hocking W.P."/>
            <person name="Steinsbu B.O."/>
            <person name="Steen I.H."/>
        </authorList>
    </citation>
    <scope>NUCLEOTIDE SEQUENCE [LARGE SCALE GENOMIC DNA]</scope>
    <source>
        <strain evidence="7">PM70-1</strain>
    </source>
</reference>
<keyword evidence="5" id="KW-0226">DNA condensation</keyword>
<dbReference type="STRING" id="387631.Asulf_00903"/>
<dbReference type="GO" id="GO:0005737">
    <property type="term" value="C:cytoplasm"/>
    <property type="evidence" value="ECO:0007669"/>
    <property type="project" value="UniProtKB-SubCell"/>
</dbReference>
<dbReference type="AlphaFoldDB" id="N0BBD1"/>